<dbReference type="AlphaFoldDB" id="A0A0N5A9I4"/>
<proteinExistence type="predicted"/>
<name>A0A0N5A9I4_9BILA</name>
<sequence length="158" mass="17358">MALPFIGSLAFFNWCRSLNCQRQQFEDGDGGVISIIGMHLSNRRDTLLNESAAATDVVSIRNLLSDGFHETLPNQNDYTNADIEQSSSTVAAATANLSASNYPETSSIESLTLRSRLRSSTLRKQRKQSNFGPYGVSAESPTQSFQYTGQLLLMLISQ</sequence>
<accession>A0A0N5A9I4</accession>
<reference evidence="2" key="1">
    <citation type="submission" date="2017-02" db="UniProtKB">
        <authorList>
            <consortium name="WormBaseParasite"/>
        </authorList>
    </citation>
    <scope>IDENTIFICATION</scope>
</reference>
<evidence type="ECO:0000313" key="1">
    <source>
        <dbReference type="Proteomes" id="UP000046393"/>
    </source>
</evidence>
<dbReference type="Proteomes" id="UP000046393">
    <property type="component" value="Unplaced"/>
</dbReference>
<organism evidence="1 2">
    <name type="scientific">Syphacia muris</name>
    <dbReference type="NCBI Taxonomy" id="451379"/>
    <lineage>
        <taxon>Eukaryota</taxon>
        <taxon>Metazoa</taxon>
        <taxon>Ecdysozoa</taxon>
        <taxon>Nematoda</taxon>
        <taxon>Chromadorea</taxon>
        <taxon>Rhabditida</taxon>
        <taxon>Spirurina</taxon>
        <taxon>Oxyuridomorpha</taxon>
        <taxon>Oxyuroidea</taxon>
        <taxon>Oxyuridae</taxon>
        <taxon>Syphacia</taxon>
    </lineage>
</organism>
<protein>
    <submittedName>
        <fullName evidence="2">Uncharacterized protein</fullName>
    </submittedName>
</protein>
<keyword evidence="1" id="KW-1185">Reference proteome</keyword>
<dbReference type="WBParaSite" id="SMUV_0000076401-mRNA-1">
    <property type="protein sequence ID" value="SMUV_0000076401-mRNA-1"/>
    <property type="gene ID" value="SMUV_0000076401"/>
</dbReference>
<evidence type="ECO:0000313" key="2">
    <source>
        <dbReference type="WBParaSite" id="SMUV_0000076401-mRNA-1"/>
    </source>
</evidence>